<dbReference type="PANTHER" id="PTHR43939">
    <property type="entry name" value="COILED-COIL DOMAIN-CONTAINING PROTEIN 158"/>
    <property type="match status" value="1"/>
</dbReference>
<feature type="coiled-coil region" evidence="1">
    <location>
        <begin position="158"/>
        <end position="185"/>
    </location>
</feature>
<feature type="region of interest" description="Disordered" evidence="2">
    <location>
        <begin position="1"/>
        <end position="49"/>
    </location>
</feature>
<organism evidence="3 4">
    <name type="scientific">Hevea brasiliensis</name>
    <name type="common">Para rubber tree</name>
    <name type="synonym">Siphonia brasiliensis</name>
    <dbReference type="NCBI Taxonomy" id="3981"/>
    <lineage>
        <taxon>Eukaryota</taxon>
        <taxon>Viridiplantae</taxon>
        <taxon>Streptophyta</taxon>
        <taxon>Embryophyta</taxon>
        <taxon>Tracheophyta</taxon>
        <taxon>Spermatophyta</taxon>
        <taxon>Magnoliopsida</taxon>
        <taxon>eudicotyledons</taxon>
        <taxon>Gunneridae</taxon>
        <taxon>Pentapetalae</taxon>
        <taxon>rosids</taxon>
        <taxon>fabids</taxon>
        <taxon>Malpighiales</taxon>
        <taxon>Euphorbiaceae</taxon>
        <taxon>Crotonoideae</taxon>
        <taxon>Micrandreae</taxon>
        <taxon>Hevea</taxon>
    </lineage>
</organism>
<feature type="coiled-coil region" evidence="1">
    <location>
        <begin position="923"/>
        <end position="1090"/>
    </location>
</feature>
<proteinExistence type="predicted"/>
<sequence>MSDSNDSEVSLQNGDHAAPGVEEKEDSNGPINPETSINQEPEPEAVSEQIHHVESKEDMFVDATDDMQDNQFQEMDNGDTQDDSALAEKYTISEEYKEEIEGFKKEVATLRRQLRDLTRKKSLPGHDNEVQEEIVGSASLSEMMSECSQLVKVSLEERLQTETTIRELQLQIEALNGKVQVEQNVELIADRMLGSLSMVINQEELLDYSVMGKIAHVERNTSLLVEQYRWFLYEVDQLRQCLLEGGFNVGVQEEFGYGSVFGVARGELLELKKKEEEMPEKISHLEDMNKKLIDEVEKEKAMVETANSELEKLNVELDQEKNRCANTKEKLSMAVTKGKALVQQRDSLKQSLAEKTNELENCLVELQEKSSVAEAADLCKEELARSENLVASLQETLSKRNAILESCEEVFSEANVPKELQSMDITERLKWLVNLVASLQQTLSEKNAIFENFEAIFSQASVFEEIGSMDMTERLKWLVNLVASLQETLSEKNATFENFEAIFSQASVFEEIESMDMMERLKWLVNLVASLQEMLSQRNRILDSLEEIFSQISAPVEVQSMETVERFKWIVEDRNALNDNLLEFLKLKDTLSSIDLPETVSSSDLETRIGWLKESVNQAKGEVNMLQDEIARTKEAANNEIDRLSATLLVESQEKEYIKMELDDLACKFEGVAKEAHQASSEKDQMVKLLFEGSGITESYSDVAELIERCFGKIKEQSGASFGTSADAEVFERMQNLLYVRDQELTLCEKLLEEDVLVRSEVSNLSNELRVASAELAALKEERDSLQKDLQRSEEKSALLREKLSLAVKKGKGLVQDRENLKFSLDEKNTEIEKLKIELQQQESTVSEYRDQINRLSTDLEQIPKLEADLVAIKNQRDQLEQFLLESNNVLQRVIESVDRIVLPVDSVFEEPVEKVNWLAGYMNECQKSKSQAEQELDTVKEETSILASKLADAQQTMKSLEDALSGSENRVAQLTEEKREIEAAKESVEQDLQKSKDEAYAQTSKFIEACATKKSLEDALSLAENNISLIIKEREEAQLSISATETELERVSEEVAVQTGKLTEAYRTIKSLEDALSVAEANVSLLTEQNNHFQVGRTNLEYELKELKEEVRSQASGLANASTTMRSLEDALSKAANDISVLEGEKRIAEQEISTLNSKLKACMDELAGTNGSMENRSAELIHHLSDLQMHVKNESLLTMVRQHFEKEFENLRNIDHILRDIKSHLDNTGSELLPSHPIMEEDLHVTKPFPHDLGNIVNIEMVDDNVNAADVNNISLYFKKTVEGFQSQNAILMDNFEGFSAFIGEFIEALLGKLRATGDAVTIIFEHMESMKQKMKNMEMHNEEQEKTIAVLEKDCRVLLSACSNATSKLQFETKNNLLELNSIPELETLRHSMILEATEVDADNVEHQQSLEDNRYEKVAKNLFLVTRKVQTLIKLFESTSNVAAATIEDLQKKLSESRLAYDRAIKERDLIQSTVSELEIDAEALQNSCKELKLKAGDYQVIEKKLKEKEEELSKLRSDLLMKEQVAEEALMSASELKTLFDKIRGFEISFAELEVKDVELHGSVDVQKLFYIIDSVPELHNQINVLSHDKDKLQSTVSKQVIEIEYLKEKIETLISNNQESEKMKAEMSEITLGLEKFIDILGGSEIVADQKFAGDQKSAGLQRLLPVVEKQIMTLLWEAKNSKSQVRELDTRLLGSQKVIEELSTKLKLLEDSFQSKTVQPEIVQERSIFEAAPLPSGSEISEIEDVGAVGSNAISPVPSAAQLRTMRKGSTDHLVLSIDSESGSLINNEETDEEKGHAFKSLNTSGLIPKQGKSLADRIDGIWVSGGRVLMSRPRARLGLIAYWLFLHIWVLGTIL</sequence>
<accession>A0ABQ9M7T5</accession>
<gene>
    <name evidence="3" type="ORF">P3X46_011596</name>
</gene>
<feature type="coiled-coil region" evidence="1">
    <location>
        <begin position="1330"/>
        <end position="1357"/>
    </location>
</feature>
<evidence type="ECO:0000313" key="3">
    <source>
        <dbReference type="EMBL" id="KAJ9176261.1"/>
    </source>
</evidence>
<reference evidence="3" key="1">
    <citation type="journal article" date="2023" name="Plant Biotechnol. J.">
        <title>Chromosome-level wild Hevea brasiliensis genome provides new tools for genomic-assisted breeding and valuable loci to elevate rubber yield.</title>
        <authorList>
            <person name="Cheng H."/>
            <person name="Song X."/>
            <person name="Hu Y."/>
            <person name="Wu T."/>
            <person name="Yang Q."/>
            <person name="An Z."/>
            <person name="Feng S."/>
            <person name="Deng Z."/>
            <person name="Wu W."/>
            <person name="Zeng X."/>
            <person name="Tu M."/>
            <person name="Wang X."/>
            <person name="Huang H."/>
        </authorList>
    </citation>
    <scope>NUCLEOTIDE SEQUENCE</scope>
    <source>
        <strain evidence="3">MT/VB/25A 57/8</strain>
    </source>
</reference>
<keyword evidence="1" id="KW-0175">Coiled coil</keyword>
<feature type="coiled-coil region" evidence="1">
    <location>
        <begin position="762"/>
        <end position="859"/>
    </location>
</feature>
<feature type="coiled-coil region" evidence="1">
    <location>
        <begin position="1119"/>
        <end position="1167"/>
    </location>
</feature>
<feature type="compositionally biased region" description="Polar residues" evidence="2">
    <location>
        <begin position="29"/>
        <end position="39"/>
    </location>
</feature>
<feature type="compositionally biased region" description="Polar residues" evidence="2">
    <location>
        <begin position="1"/>
        <end position="13"/>
    </location>
</feature>
<comment type="caution">
    <text evidence="3">The sequence shown here is derived from an EMBL/GenBank/DDBJ whole genome shotgun (WGS) entry which is preliminary data.</text>
</comment>
<feature type="coiled-coil region" evidence="1">
    <location>
        <begin position="1451"/>
        <end position="1530"/>
    </location>
</feature>
<dbReference type="PANTHER" id="PTHR43939:SF68">
    <property type="entry name" value="CENTROSOMAL PROTEIN OF 290 KDA-LIKE"/>
    <property type="match status" value="1"/>
</dbReference>
<name>A0ABQ9M7T5_HEVBR</name>
<dbReference type="SUPFAM" id="SSF57997">
    <property type="entry name" value="Tropomyosin"/>
    <property type="match status" value="1"/>
</dbReference>
<feature type="coiled-coil region" evidence="1">
    <location>
        <begin position="616"/>
        <end position="654"/>
    </location>
</feature>
<dbReference type="Proteomes" id="UP001174677">
    <property type="component" value="Chromosome 7"/>
</dbReference>
<dbReference type="EMBL" id="JARPOI010000007">
    <property type="protein sequence ID" value="KAJ9176261.1"/>
    <property type="molecule type" value="Genomic_DNA"/>
</dbReference>
<evidence type="ECO:0000256" key="1">
    <source>
        <dbReference type="SAM" id="Coils"/>
    </source>
</evidence>
<feature type="coiled-coil region" evidence="1">
    <location>
        <begin position="282"/>
        <end position="396"/>
    </location>
</feature>
<protein>
    <submittedName>
        <fullName evidence="3">Uncharacterized protein</fullName>
    </submittedName>
</protein>
<evidence type="ECO:0000313" key="4">
    <source>
        <dbReference type="Proteomes" id="UP001174677"/>
    </source>
</evidence>
<feature type="coiled-coil region" evidence="1">
    <location>
        <begin position="93"/>
        <end position="120"/>
    </location>
</feature>
<evidence type="ECO:0000256" key="2">
    <source>
        <dbReference type="SAM" id="MobiDB-lite"/>
    </source>
</evidence>
<keyword evidence="4" id="KW-1185">Reference proteome</keyword>